<comment type="caution">
    <text evidence="2">The sequence shown here is derived from an EMBL/GenBank/DDBJ whole genome shotgun (WGS) entry which is preliminary data.</text>
</comment>
<name>A0A2P5DG80_PARAD</name>
<accession>A0A2P5DG80</accession>
<gene>
    <name evidence="2" type="ORF">PanWU01x14_067130</name>
</gene>
<evidence type="ECO:0000313" key="2">
    <source>
        <dbReference type="EMBL" id="PON72322.1"/>
    </source>
</evidence>
<reference evidence="3" key="1">
    <citation type="submission" date="2016-06" db="EMBL/GenBank/DDBJ databases">
        <title>Parallel loss of symbiosis genes in relatives of nitrogen-fixing non-legume Parasponia.</title>
        <authorList>
            <person name="Van Velzen R."/>
            <person name="Holmer R."/>
            <person name="Bu F."/>
            <person name="Rutten L."/>
            <person name="Van Zeijl A."/>
            <person name="Liu W."/>
            <person name="Santuari L."/>
            <person name="Cao Q."/>
            <person name="Sharma T."/>
            <person name="Shen D."/>
            <person name="Roswanjaya Y."/>
            <person name="Wardhani T."/>
            <person name="Kalhor M.S."/>
            <person name="Jansen J."/>
            <person name="Van den Hoogen J."/>
            <person name="Gungor B."/>
            <person name="Hartog M."/>
            <person name="Hontelez J."/>
            <person name="Verver J."/>
            <person name="Yang W.-C."/>
            <person name="Schijlen E."/>
            <person name="Repin R."/>
            <person name="Schilthuizen M."/>
            <person name="Schranz E."/>
            <person name="Heidstra R."/>
            <person name="Miyata K."/>
            <person name="Fedorova E."/>
            <person name="Kohlen W."/>
            <person name="Bisseling T."/>
            <person name="Smit S."/>
            <person name="Geurts R."/>
        </authorList>
    </citation>
    <scope>NUCLEOTIDE SEQUENCE [LARGE SCALE GENOMIC DNA]</scope>
    <source>
        <strain evidence="3">cv. WU1-14</strain>
    </source>
</reference>
<evidence type="ECO:0000256" key="1">
    <source>
        <dbReference type="SAM" id="MobiDB-lite"/>
    </source>
</evidence>
<dbReference type="Proteomes" id="UP000237105">
    <property type="component" value="Unassembled WGS sequence"/>
</dbReference>
<dbReference type="EMBL" id="JXTB01000040">
    <property type="protein sequence ID" value="PON72322.1"/>
    <property type="molecule type" value="Genomic_DNA"/>
</dbReference>
<feature type="region of interest" description="Disordered" evidence="1">
    <location>
        <begin position="90"/>
        <end position="110"/>
    </location>
</feature>
<evidence type="ECO:0000313" key="3">
    <source>
        <dbReference type="Proteomes" id="UP000237105"/>
    </source>
</evidence>
<organism evidence="2 3">
    <name type="scientific">Parasponia andersonii</name>
    <name type="common">Sponia andersonii</name>
    <dbReference type="NCBI Taxonomy" id="3476"/>
    <lineage>
        <taxon>Eukaryota</taxon>
        <taxon>Viridiplantae</taxon>
        <taxon>Streptophyta</taxon>
        <taxon>Embryophyta</taxon>
        <taxon>Tracheophyta</taxon>
        <taxon>Spermatophyta</taxon>
        <taxon>Magnoliopsida</taxon>
        <taxon>eudicotyledons</taxon>
        <taxon>Gunneridae</taxon>
        <taxon>Pentapetalae</taxon>
        <taxon>rosids</taxon>
        <taxon>fabids</taxon>
        <taxon>Rosales</taxon>
        <taxon>Cannabaceae</taxon>
        <taxon>Parasponia</taxon>
    </lineage>
</organism>
<protein>
    <submittedName>
        <fullName evidence="2">Uncharacterized protein</fullName>
    </submittedName>
</protein>
<keyword evidence="3" id="KW-1185">Reference proteome</keyword>
<proteinExistence type="predicted"/>
<feature type="compositionally biased region" description="Basic and acidic residues" evidence="1">
    <location>
        <begin position="92"/>
        <end position="103"/>
    </location>
</feature>
<dbReference type="AlphaFoldDB" id="A0A2P5DG80"/>
<sequence length="110" mass="12297">MILVAVVFGRLEKATSWFLMISHTMSADETTRVGIWPRCMNIRGPYLSKSARRDRCGSVPSWCRFPISGKLGGDGGKLFSPPDDLVVHTKKSKTDNRQREIRKGCKSVAN</sequence>